<dbReference type="InterPro" id="IPR053136">
    <property type="entry name" value="UTP_pyrophosphatase-like"/>
</dbReference>
<dbReference type="RefSeq" id="WP_110439560.1">
    <property type="nucleotide sequence ID" value="NZ_QGLT01000006.1"/>
</dbReference>
<evidence type="ECO:0000259" key="1">
    <source>
        <dbReference type="Pfam" id="PF01863"/>
    </source>
</evidence>
<keyword evidence="3" id="KW-1185">Reference proteome</keyword>
<name>A0A318NAY4_9PROT</name>
<dbReference type="PANTHER" id="PTHR30399">
    <property type="entry name" value="UNCHARACTERIZED PROTEIN YGJP"/>
    <property type="match status" value="1"/>
</dbReference>
<gene>
    <name evidence="2" type="ORF">DK869_08355</name>
</gene>
<dbReference type="Proteomes" id="UP000247565">
    <property type="component" value="Unassembled WGS sequence"/>
</dbReference>
<evidence type="ECO:0000313" key="2">
    <source>
        <dbReference type="EMBL" id="PXY98879.1"/>
    </source>
</evidence>
<organism evidence="2 3">
    <name type="scientific">Commensalibacter melissae</name>
    <dbReference type="NCBI Taxonomy" id="2070537"/>
    <lineage>
        <taxon>Bacteria</taxon>
        <taxon>Pseudomonadati</taxon>
        <taxon>Pseudomonadota</taxon>
        <taxon>Alphaproteobacteria</taxon>
        <taxon>Acetobacterales</taxon>
        <taxon>Acetobacteraceae</taxon>
    </lineage>
</organism>
<accession>A0A318NAY4</accession>
<dbReference type="EMBL" id="QGLT01000006">
    <property type="protein sequence ID" value="PXY98879.1"/>
    <property type="molecule type" value="Genomic_DNA"/>
</dbReference>
<reference evidence="2 3" key="1">
    <citation type="submission" date="2018-05" db="EMBL/GenBank/DDBJ databases">
        <title>Reference genomes for bee gut microbiota database.</title>
        <authorList>
            <person name="Ellegaard K.M."/>
        </authorList>
    </citation>
    <scope>NUCLEOTIDE SEQUENCE [LARGE SCALE GENOMIC DNA]</scope>
    <source>
        <strain evidence="2 3">ESL0284</strain>
    </source>
</reference>
<protein>
    <recommendedName>
        <fullName evidence="1">YgjP-like metallopeptidase domain-containing protein</fullName>
    </recommendedName>
</protein>
<sequence length="71" mass="8236">MIGKINHLCYELKNQWGSYNQKNNVIITLTQHLIKANPAAIDYVILHELCHAAEFNHSKKIYQIVTMIMPN</sequence>
<dbReference type="Pfam" id="PF01863">
    <property type="entry name" value="YgjP-like"/>
    <property type="match status" value="1"/>
</dbReference>
<evidence type="ECO:0000313" key="3">
    <source>
        <dbReference type="Proteomes" id="UP000247565"/>
    </source>
</evidence>
<dbReference type="Gene3D" id="3.30.2010.10">
    <property type="entry name" value="Metalloproteases ('zincins'), catalytic domain"/>
    <property type="match status" value="1"/>
</dbReference>
<dbReference type="AlphaFoldDB" id="A0A318NAY4"/>
<dbReference type="CDD" id="cd07344">
    <property type="entry name" value="M48_yhfN_like"/>
    <property type="match status" value="1"/>
</dbReference>
<comment type="caution">
    <text evidence="2">The sequence shown here is derived from an EMBL/GenBank/DDBJ whole genome shotgun (WGS) entry which is preliminary data.</text>
</comment>
<dbReference type="PANTHER" id="PTHR30399:SF1">
    <property type="entry name" value="UTP PYROPHOSPHATASE"/>
    <property type="match status" value="1"/>
</dbReference>
<dbReference type="InterPro" id="IPR002725">
    <property type="entry name" value="YgjP-like_metallopeptidase"/>
</dbReference>
<proteinExistence type="predicted"/>
<feature type="domain" description="YgjP-like metallopeptidase" evidence="1">
    <location>
        <begin position="12"/>
        <end position="71"/>
    </location>
</feature>